<dbReference type="InterPro" id="IPR050590">
    <property type="entry name" value="Exosome_comp_Rrp42_subfam"/>
</dbReference>
<dbReference type="Proteomes" id="UP001470230">
    <property type="component" value="Unassembled WGS sequence"/>
</dbReference>
<feature type="compositionally biased region" description="Low complexity" evidence="5">
    <location>
        <begin position="227"/>
        <end position="255"/>
    </location>
</feature>
<dbReference type="SUPFAM" id="SSF54211">
    <property type="entry name" value="Ribosomal protein S5 domain 2-like"/>
    <property type="match status" value="1"/>
</dbReference>
<dbReference type="EMBL" id="JAPFFF010000058">
    <property type="protein sequence ID" value="KAK8837740.1"/>
    <property type="molecule type" value="Genomic_DNA"/>
</dbReference>
<keyword evidence="4" id="KW-0963">Cytoplasm</keyword>
<sequence>MYSTIEFNATKEALYLGYRSDGRKFDEPRDLKITCSQSPGFVMVQLGKTMITARTIAQLDVPSTSSPSKGQHVIKVYAPPYIKRSQLDTFQANLRMIWRSINALEEDTLCVKIGEKVWKLTTQVVINDDDGALIDASIIAVYMSLSQICFPSFDTSTGNLYPPSQRRTHKVAFSIRPIGVTVAFINERQKQSGLKQNIPINAVKNPDNNEYDFIEEEEEDINDDDNTNNINNNDNDNNNNDNNNNDNNNNDNNNNKQDNVKNQSHDSINYSLLNRKRITQKSNFSHPKKIILVDPTVLENKATSGYATFIISEHQEQVYLNSMCPGSIEAIDEAREAAISASSKWRKVIEDTIEAFNKKYNLEGLPCVGDPADFIDYKPPHSNLESMNPNSNRNTSIDNINEFKLWRGETREQFVIDFFSLVGDNGDGNNDSKGDDSINDGENWLHSSLIV</sequence>
<evidence type="ECO:0000259" key="6">
    <source>
        <dbReference type="Pfam" id="PF01138"/>
    </source>
</evidence>
<evidence type="ECO:0000256" key="4">
    <source>
        <dbReference type="ARBA" id="ARBA00022490"/>
    </source>
</evidence>
<accession>A0ABR2GWV8</accession>
<dbReference type="InterPro" id="IPR027408">
    <property type="entry name" value="PNPase/RNase_PH_dom_sf"/>
</dbReference>
<proteinExistence type="inferred from homology"/>
<evidence type="ECO:0000256" key="3">
    <source>
        <dbReference type="ARBA" id="ARBA00006678"/>
    </source>
</evidence>
<protein>
    <submittedName>
        <fullName evidence="7">Exosome complex component RRP43</fullName>
    </submittedName>
</protein>
<organism evidence="7 8">
    <name type="scientific">Tritrichomonas musculus</name>
    <dbReference type="NCBI Taxonomy" id="1915356"/>
    <lineage>
        <taxon>Eukaryota</taxon>
        <taxon>Metamonada</taxon>
        <taxon>Parabasalia</taxon>
        <taxon>Tritrichomonadida</taxon>
        <taxon>Tritrichomonadidae</taxon>
        <taxon>Tritrichomonas</taxon>
    </lineage>
</organism>
<comment type="similarity">
    <text evidence="3">Belongs to the RNase PH family.</text>
</comment>
<comment type="caution">
    <text evidence="7">The sequence shown here is derived from an EMBL/GenBank/DDBJ whole genome shotgun (WGS) entry which is preliminary data.</text>
</comment>
<reference evidence="7 8" key="1">
    <citation type="submission" date="2024-04" db="EMBL/GenBank/DDBJ databases">
        <title>Tritrichomonas musculus Genome.</title>
        <authorList>
            <person name="Alves-Ferreira E."/>
            <person name="Grigg M."/>
            <person name="Lorenzi H."/>
            <person name="Galac M."/>
        </authorList>
    </citation>
    <scope>NUCLEOTIDE SEQUENCE [LARGE SCALE GENOMIC DNA]</scope>
    <source>
        <strain evidence="7 8">EAF2021</strain>
    </source>
</reference>
<dbReference type="InterPro" id="IPR001247">
    <property type="entry name" value="ExoRNase_PH_dom1"/>
</dbReference>
<dbReference type="InterPro" id="IPR036345">
    <property type="entry name" value="ExoRNase_PH_dom2_sf"/>
</dbReference>
<evidence type="ECO:0000256" key="2">
    <source>
        <dbReference type="ARBA" id="ARBA00004496"/>
    </source>
</evidence>
<evidence type="ECO:0000256" key="1">
    <source>
        <dbReference type="ARBA" id="ARBA00004123"/>
    </source>
</evidence>
<evidence type="ECO:0000313" key="7">
    <source>
        <dbReference type="EMBL" id="KAK8837740.1"/>
    </source>
</evidence>
<name>A0ABR2GWV8_9EUKA</name>
<feature type="region of interest" description="Disordered" evidence="5">
    <location>
        <begin position="218"/>
        <end position="262"/>
    </location>
</feature>
<comment type="subcellular location">
    <subcellularLocation>
        <location evidence="2">Cytoplasm</location>
    </subcellularLocation>
    <subcellularLocation>
        <location evidence="1">Nucleus</location>
    </subcellularLocation>
</comment>
<dbReference type="PANTHER" id="PTHR11097">
    <property type="entry name" value="EXOSOME COMPLEX EXONUCLEASE RIBOSOMAL RNA PROCESSING PROTEIN"/>
    <property type="match status" value="1"/>
</dbReference>
<dbReference type="PANTHER" id="PTHR11097:SF14">
    <property type="entry name" value="EXOSOME COMPLEX COMPONENT RRP45"/>
    <property type="match status" value="1"/>
</dbReference>
<dbReference type="InterPro" id="IPR020568">
    <property type="entry name" value="Ribosomal_Su5_D2-typ_SF"/>
</dbReference>
<keyword evidence="8" id="KW-1185">Reference proteome</keyword>
<gene>
    <name evidence="7" type="ORF">M9Y10_036275</name>
</gene>
<evidence type="ECO:0000313" key="8">
    <source>
        <dbReference type="Proteomes" id="UP001470230"/>
    </source>
</evidence>
<feature type="domain" description="Exoribonuclease phosphorolytic" evidence="6">
    <location>
        <begin position="29"/>
        <end position="147"/>
    </location>
</feature>
<dbReference type="Gene3D" id="3.30.230.70">
    <property type="entry name" value="GHMP Kinase, N-terminal domain"/>
    <property type="match status" value="1"/>
</dbReference>
<evidence type="ECO:0000256" key="5">
    <source>
        <dbReference type="SAM" id="MobiDB-lite"/>
    </source>
</evidence>
<dbReference type="SUPFAM" id="SSF55666">
    <property type="entry name" value="Ribonuclease PH domain 2-like"/>
    <property type="match status" value="1"/>
</dbReference>
<dbReference type="Pfam" id="PF01138">
    <property type="entry name" value="RNase_PH"/>
    <property type="match status" value="1"/>
</dbReference>